<protein>
    <submittedName>
        <fullName evidence="1">Uncharacterized protein</fullName>
    </submittedName>
</protein>
<reference evidence="1 2" key="1">
    <citation type="submission" date="2016-04" db="EMBL/GenBank/DDBJ databases">
        <title>Draft Genome Assembly of the Bloom-forming Cyanobacterium Nodularia spumigena Strain CENA596 in Shrimp Production Ponds.</title>
        <authorList>
            <person name="Popin R.V."/>
            <person name="Rigonato J."/>
            <person name="Abreu V.A."/>
            <person name="Andreote A.P."/>
            <person name="Silveira S.B."/>
            <person name="Odebrecht C."/>
            <person name="Fiore M.F."/>
        </authorList>
    </citation>
    <scope>NUCLEOTIDE SEQUENCE [LARGE SCALE GENOMIC DNA]</scope>
    <source>
        <strain evidence="1 2">CENA596</strain>
    </source>
</reference>
<organism evidence="1 2">
    <name type="scientific">Nodularia spumigena CENA596</name>
    <dbReference type="NCBI Taxonomy" id="1819295"/>
    <lineage>
        <taxon>Bacteria</taxon>
        <taxon>Bacillati</taxon>
        <taxon>Cyanobacteriota</taxon>
        <taxon>Cyanophyceae</taxon>
        <taxon>Nostocales</taxon>
        <taxon>Nodulariaceae</taxon>
        <taxon>Nodularia</taxon>
    </lineage>
</organism>
<name>A0A161XLI4_NODSP</name>
<evidence type="ECO:0000313" key="2">
    <source>
        <dbReference type="Proteomes" id="UP000076555"/>
    </source>
</evidence>
<dbReference type="OrthoDB" id="517750at2"/>
<dbReference type="Proteomes" id="UP000076555">
    <property type="component" value="Unassembled WGS sequence"/>
</dbReference>
<dbReference type="RefSeq" id="WP_063873028.1">
    <property type="nucleotide sequence ID" value="NZ_CAWMRI010000163.1"/>
</dbReference>
<gene>
    <name evidence="1" type="ORF">A2T98_12375</name>
</gene>
<evidence type="ECO:0000313" key="1">
    <source>
        <dbReference type="EMBL" id="KZL49524.1"/>
    </source>
</evidence>
<comment type="caution">
    <text evidence="1">The sequence shown here is derived from an EMBL/GenBank/DDBJ whole genome shotgun (WGS) entry which is preliminary data.</text>
</comment>
<proteinExistence type="predicted"/>
<accession>A0A161XLI4</accession>
<dbReference type="EMBL" id="LWAJ01000163">
    <property type="protein sequence ID" value="KZL49524.1"/>
    <property type="molecule type" value="Genomic_DNA"/>
</dbReference>
<sequence>MKSEHNFPSNQLVLSNSLPLTWERIVPNQTANDSASQKFLDLHFGRYKTASSYVTDKKVLDIACGSGYGIRILLILPKSIKS</sequence>
<dbReference type="AlphaFoldDB" id="A0A161XLI4"/>